<keyword evidence="6" id="KW-0271">Exosome</keyword>
<evidence type="ECO:0000256" key="1">
    <source>
        <dbReference type="ARBA" id="ARBA00004123"/>
    </source>
</evidence>
<dbReference type="InterPro" id="IPR050080">
    <property type="entry name" value="RNase_PH"/>
</dbReference>
<keyword evidence="4" id="KW-0963">Cytoplasm</keyword>
<accession>A0A1B2J551</accession>
<organism evidence="10 11">
    <name type="scientific">Komagataella pastoris</name>
    <name type="common">Yeast</name>
    <name type="synonym">Pichia pastoris</name>
    <dbReference type="NCBI Taxonomy" id="4922"/>
    <lineage>
        <taxon>Eukaryota</taxon>
        <taxon>Fungi</taxon>
        <taxon>Dikarya</taxon>
        <taxon>Ascomycota</taxon>
        <taxon>Saccharomycotina</taxon>
        <taxon>Pichiomycetes</taxon>
        <taxon>Pichiales</taxon>
        <taxon>Pichiaceae</taxon>
        <taxon>Komagataella</taxon>
    </lineage>
</organism>
<dbReference type="PANTHER" id="PTHR11953:SF2">
    <property type="entry name" value="EXOSOME COMPLEX COMPONENT MTR3"/>
    <property type="match status" value="1"/>
</dbReference>
<dbReference type="Gene3D" id="3.30.230.70">
    <property type="entry name" value="GHMP Kinase, N-terminal domain"/>
    <property type="match status" value="1"/>
</dbReference>
<evidence type="ECO:0000256" key="7">
    <source>
        <dbReference type="ARBA" id="ARBA00022884"/>
    </source>
</evidence>
<dbReference type="AlphaFoldDB" id="A0A1B2J551"/>
<evidence type="ECO:0000256" key="2">
    <source>
        <dbReference type="ARBA" id="ARBA00004496"/>
    </source>
</evidence>
<evidence type="ECO:0000313" key="11">
    <source>
        <dbReference type="Proteomes" id="UP000094565"/>
    </source>
</evidence>
<name>A0A1B2J551_PICPA</name>
<evidence type="ECO:0000256" key="5">
    <source>
        <dbReference type="ARBA" id="ARBA00022552"/>
    </source>
</evidence>
<dbReference type="OrthoDB" id="2504340at2759"/>
<dbReference type="PANTHER" id="PTHR11953">
    <property type="entry name" value="EXOSOME COMPLEX COMPONENT"/>
    <property type="match status" value="1"/>
</dbReference>
<evidence type="ECO:0000256" key="8">
    <source>
        <dbReference type="ARBA" id="ARBA00023242"/>
    </source>
</evidence>
<dbReference type="InterPro" id="IPR020568">
    <property type="entry name" value="Ribosomal_Su5_D2-typ_SF"/>
</dbReference>
<keyword evidence="11" id="KW-1185">Reference proteome</keyword>
<keyword evidence="7" id="KW-0694">RNA-binding</keyword>
<keyword evidence="5" id="KW-0698">rRNA processing</keyword>
<dbReference type="Proteomes" id="UP000094565">
    <property type="component" value="Chromosome 1"/>
</dbReference>
<evidence type="ECO:0000313" key="10">
    <source>
        <dbReference type="EMBL" id="ANZ73096.1"/>
    </source>
</evidence>
<comment type="similarity">
    <text evidence="3">Belongs to the RNase PH family.</text>
</comment>
<dbReference type="InterPro" id="IPR001247">
    <property type="entry name" value="ExoRNase_PH_dom1"/>
</dbReference>
<dbReference type="Pfam" id="PF01138">
    <property type="entry name" value="RNase_PH"/>
    <property type="match status" value="1"/>
</dbReference>
<proteinExistence type="inferred from homology"/>
<evidence type="ECO:0000256" key="4">
    <source>
        <dbReference type="ARBA" id="ARBA00022490"/>
    </source>
</evidence>
<evidence type="ECO:0000259" key="9">
    <source>
        <dbReference type="Pfam" id="PF01138"/>
    </source>
</evidence>
<dbReference type="GO" id="GO:0016075">
    <property type="term" value="P:rRNA catabolic process"/>
    <property type="evidence" value="ECO:0007669"/>
    <property type="project" value="TreeGrafter"/>
</dbReference>
<gene>
    <name evidence="10" type="primary">MTR3</name>
    <name evidence="10" type="ORF">ATY40_BA7500980</name>
</gene>
<dbReference type="GO" id="GO:0005730">
    <property type="term" value="C:nucleolus"/>
    <property type="evidence" value="ECO:0007669"/>
    <property type="project" value="TreeGrafter"/>
</dbReference>
<dbReference type="SUPFAM" id="SSF54211">
    <property type="entry name" value="Ribosomal protein S5 domain 2-like"/>
    <property type="match status" value="1"/>
</dbReference>
<dbReference type="GO" id="GO:0000177">
    <property type="term" value="C:cytoplasmic exosome (RNase complex)"/>
    <property type="evidence" value="ECO:0007669"/>
    <property type="project" value="TreeGrafter"/>
</dbReference>
<dbReference type="GO" id="GO:0003723">
    <property type="term" value="F:RNA binding"/>
    <property type="evidence" value="ECO:0007669"/>
    <property type="project" value="UniProtKB-KW"/>
</dbReference>
<dbReference type="GO" id="GO:0071051">
    <property type="term" value="P:poly(A)-dependent snoRNA 3'-end processing"/>
    <property type="evidence" value="ECO:0007669"/>
    <property type="project" value="TreeGrafter"/>
</dbReference>
<evidence type="ECO:0000256" key="3">
    <source>
        <dbReference type="ARBA" id="ARBA00006678"/>
    </source>
</evidence>
<dbReference type="GO" id="GO:0000176">
    <property type="term" value="C:nuclear exosome (RNase complex)"/>
    <property type="evidence" value="ECO:0007669"/>
    <property type="project" value="UniProtKB-ARBA"/>
</dbReference>
<feature type="domain" description="Exoribonuclease phosphorolytic" evidence="9">
    <location>
        <begin position="51"/>
        <end position="186"/>
    </location>
</feature>
<evidence type="ECO:0000256" key="6">
    <source>
        <dbReference type="ARBA" id="ARBA00022835"/>
    </source>
</evidence>
<dbReference type="GO" id="GO:0034475">
    <property type="term" value="P:U4 snRNA 3'-end processing"/>
    <property type="evidence" value="ECO:0007669"/>
    <property type="project" value="TreeGrafter"/>
</dbReference>
<reference evidence="10 11" key="1">
    <citation type="submission" date="2016-02" db="EMBL/GenBank/DDBJ databases">
        <title>Comparative genomic and transcriptomic foundation for Pichia pastoris.</title>
        <authorList>
            <person name="Love K.R."/>
            <person name="Shah K.A."/>
            <person name="Whittaker C.A."/>
            <person name="Wu J."/>
            <person name="Bartlett M.C."/>
            <person name="Ma D."/>
            <person name="Leeson R.L."/>
            <person name="Priest M."/>
            <person name="Young S.K."/>
            <person name="Love J.C."/>
        </authorList>
    </citation>
    <scope>NUCLEOTIDE SEQUENCE [LARGE SCALE GENOMIC DNA]</scope>
    <source>
        <strain evidence="10 11">ATCC 28485</strain>
    </source>
</reference>
<dbReference type="GO" id="GO:0071038">
    <property type="term" value="P:TRAMP-dependent tRNA surveillance pathway"/>
    <property type="evidence" value="ECO:0007669"/>
    <property type="project" value="UniProtKB-ARBA"/>
</dbReference>
<dbReference type="GO" id="GO:0071028">
    <property type="term" value="P:nuclear mRNA surveillance"/>
    <property type="evidence" value="ECO:0007669"/>
    <property type="project" value="TreeGrafter"/>
</dbReference>
<keyword evidence="8" id="KW-0539">Nucleus</keyword>
<dbReference type="GO" id="GO:0000467">
    <property type="term" value="P:exonucleolytic trimming to generate mature 3'-end of 5.8S rRNA from tricistronic rRNA transcript (SSU-rRNA, 5.8S rRNA, LSU-rRNA)"/>
    <property type="evidence" value="ECO:0007669"/>
    <property type="project" value="UniProtKB-ARBA"/>
</dbReference>
<dbReference type="EMBL" id="CP014584">
    <property type="protein sequence ID" value="ANZ73096.1"/>
    <property type="molecule type" value="Genomic_DNA"/>
</dbReference>
<protein>
    <submittedName>
        <fullName evidence="10">BA75_00980T0</fullName>
    </submittedName>
</protein>
<sequence>MTDRRRILGPLDASSLTFESESVISILEANAASKSQQKELHASQPSSGDDKIFVDMGLVTNCEGSCYMEIDNTLIQVSVYGPRPIRGSFIDTATLSVECRFLPFLTESTEFANGNGRTSLTEIEQRLASFVYSCFVNTIILSKYPKSSIDIFIKVISVDSYDKNFIKLTNYLVNCASLSIIDAQIEVKDIITAGYIPTSIVTSFTNLHLPNDKIVGLYISDDTDAEIDDEKVLSGMIMECNKKARDLRSSLNKYLIQLVK</sequence>
<comment type="subcellular location">
    <subcellularLocation>
        <location evidence="2">Cytoplasm</location>
    </subcellularLocation>
    <subcellularLocation>
        <location evidence="1">Nucleus</location>
    </subcellularLocation>
</comment>
<dbReference type="InterPro" id="IPR027408">
    <property type="entry name" value="PNPase/RNase_PH_dom_sf"/>
</dbReference>